<keyword evidence="3" id="KW-1185">Reference proteome</keyword>
<sequence>MYQNPTTFRLNLALTKIAMVTFLTCCSDFLFAMENPPTPSQFPMESLIGIDGEPFSTGDIRIHPTNPCCK</sequence>
<accession>A0A1H6AT90</accession>
<feature type="signal peptide" evidence="1">
    <location>
        <begin position="1"/>
        <end position="32"/>
    </location>
</feature>
<reference evidence="3" key="1">
    <citation type="submission" date="2016-10" db="EMBL/GenBank/DDBJ databases">
        <authorList>
            <person name="Varghese N."/>
            <person name="Submissions S."/>
        </authorList>
    </citation>
    <scope>NUCLEOTIDE SEQUENCE [LARGE SCALE GENOMIC DNA]</scope>
    <source>
        <strain evidence="3">DSM 17298</strain>
    </source>
</reference>
<dbReference type="EMBL" id="FNVR01000065">
    <property type="protein sequence ID" value="SEG51848.1"/>
    <property type="molecule type" value="Genomic_DNA"/>
</dbReference>
<gene>
    <name evidence="2" type="ORF">SAMN03080598_04313</name>
</gene>
<evidence type="ECO:0000313" key="2">
    <source>
        <dbReference type="EMBL" id="SEG51848.1"/>
    </source>
</evidence>
<evidence type="ECO:0000313" key="3">
    <source>
        <dbReference type="Proteomes" id="UP000236736"/>
    </source>
</evidence>
<protein>
    <submittedName>
        <fullName evidence="2">Uncharacterized protein</fullName>
    </submittedName>
</protein>
<organism evidence="2 3">
    <name type="scientific">Algoriphagus boritolerans DSM 17298 = JCM 18970</name>
    <dbReference type="NCBI Taxonomy" id="1120964"/>
    <lineage>
        <taxon>Bacteria</taxon>
        <taxon>Pseudomonadati</taxon>
        <taxon>Bacteroidota</taxon>
        <taxon>Cytophagia</taxon>
        <taxon>Cytophagales</taxon>
        <taxon>Cyclobacteriaceae</taxon>
        <taxon>Algoriphagus</taxon>
    </lineage>
</organism>
<keyword evidence="1" id="KW-0732">Signal</keyword>
<evidence type="ECO:0000256" key="1">
    <source>
        <dbReference type="SAM" id="SignalP"/>
    </source>
</evidence>
<dbReference type="Proteomes" id="UP000236736">
    <property type="component" value="Unassembled WGS sequence"/>
</dbReference>
<feature type="chain" id="PRO_5009292994" evidence="1">
    <location>
        <begin position="33"/>
        <end position="70"/>
    </location>
</feature>
<dbReference type="AlphaFoldDB" id="A0A1H6AT90"/>
<name>A0A1H6AT90_9BACT</name>
<proteinExistence type="predicted"/>